<dbReference type="OrthoDB" id="6484170at2759"/>
<sequence>SPNSTAEKKAKLEWSKPERKLQINVYDKNGRIVDVNVDLFAKAVQKKFQIVSFTDRIPTIDVEAAFGDNSHLVFAVSYQQEKKLELVLNWFGKWRRDYQAEIMFQSWAEPRFEMMIQSHHPATFDNVDARLKYKNREIQAKWNDRFDDDRHWQREAAIQVDGHEVLHLNLDRIRRDDTQRPSTHEIIRYEGRLSGEYSGEGKAEIVMDKQTGQVKVLRVEAQEQSRYNQHYLVELFFRYQELSESPQISGVTIERDHGKPVLIATYVEPPQMLAEMQTRINTMAHLYLPGDIDYQLLNEIHYAHGDDAKSSNYRSIQQVKSKLLKKGSRNPIVDMKVEYDPQEVRVELRSPKFLDQEPKVFQVRYNFDSIDSGCEKSKKFIERDEQHKCSSLQVIFGDERNSQQKPPVSISIEFMQQPTAMNHSLLFALETLNEIDSSRVLNFTMFNHVSPVSIGAEWHNVNRYGRKQSGKIYFATNEMQKQFDVTRYYDIIFGGDRIHLVPKNIRQSFVDVNVWQLLKSVFDGSQPKRIEELSERTDLFEFRNQIFQELKDEIRYKSRLFKRQIIDHELIMLFVDEYQQIRNKMQTSDDHIARTIIQTLDKIRQCYEKLSNKFDIELIVDEMVDAFYRYVDQFESKLINMIEDRCFQHEHCRQLYRSIRDYEIHQLVRRNVENHIPRTMLNIWNDFNQQQQPINLAKHVNEIYDQLQNGTLFENDTISNFANKFTSLFQGQQQQQNGWF</sequence>
<evidence type="ECO:0000313" key="2">
    <source>
        <dbReference type="Proteomes" id="UP000194236"/>
    </source>
</evidence>
<gene>
    <name evidence="1" type="ORF">BLA29_002496</name>
</gene>
<organism evidence="1 2">
    <name type="scientific">Euroglyphus maynei</name>
    <name type="common">Mayne's house dust mite</name>
    <dbReference type="NCBI Taxonomy" id="6958"/>
    <lineage>
        <taxon>Eukaryota</taxon>
        <taxon>Metazoa</taxon>
        <taxon>Ecdysozoa</taxon>
        <taxon>Arthropoda</taxon>
        <taxon>Chelicerata</taxon>
        <taxon>Arachnida</taxon>
        <taxon>Acari</taxon>
        <taxon>Acariformes</taxon>
        <taxon>Sarcoptiformes</taxon>
        <taxon>Astigmata</taxon>
        <taxon>Psoroptidia</taxon>
        <taxon>Analgoidea</taxon>
        <taxon>Pyroglyphidae</taxon>
        <taxon>Pyroglyphinae</taxon>
        <taxon>Euroglyphus</taxon>
    </lineage>
</organism>
<evidence type="ECO:0000313" key="1">
    <source>
        <dbReference type="EMBL" id="OTF75215.1"/>
    </source>
</evidence>
<keyword evidence="2" id="KW-1185">Reference proteome</keyword>
<dbReference type="AlphaFoldDB" id="A0A1Y3B7J3"/>
<feature type="non-terminal residue" evidence="1">
    <location>
        <position position="1"/>
    </location>
</feature>
<protein>
    <submittedName>
        <fullName evidence="1">Uncharacterized protein</fullName>
    </submittedName>
</protein>
<reference evidence="1 2" key="1">
    <citation type="submission" date="2017-03" db="EMBL/GenBank/DDBJ databases">
        <title>Genome Survey of Euroglyphus maynei.</title>
        <authorList>
            <person name="Arlian L.G."/>
            <person name="Morgan M.S."/>
            <person name="Rider S.D."/>
        </authorList>
    </citation>
    <scope>NUCLEOTIDE SEQUENCE [LARGE SCALE GENOMIC DNA]</scope>
    <source>
        <strain evidence="1">Arlian Lab</strain>
        <tissue evidence="1">Whole body</tissue>
    </source>
</reference>
<dbReference type="EMBL" id="MUJZ01043019">
    <property type="protein sequence ID" value="OTF75215.1"/>
    <property type="molecule type" value="Genomic_DNA"/>
</dbReference>
<name>A0A1Y3B7J3_EURMA</name>
<comment type="caution">
    <text evidence="1">The sequence shown here is derived from an EMBL/GenBank/DDBJ whole genome shotgun (WGS) entry which is preliminary data.</text>
</comment>
<dbReference type="Proteomes" id="UP000194236">
    <property type="component" value="Unassembled WGS sequence"/>
</dbReference>
<accession>A0A1Y3B7J3</accession>
<proteinExistence type="predicted"/>